<proteinExistence type="predicted"/>
<sequence>MLVKRIEWTIDSPIYFLFIFTTVLLLQNEWSIEDGGEEWSQWEGRRIRPVGAVLSSSVERGRETGSRSRIAPVDHEEDSRYTYTLLPLRGPLE</sequence>
<evidence type="ECO:0000313" key="2">
    <source>
        <dbReference type="Proteomes" id="UP000005239"/>
    </source>
</evidence>
<gene>
    <name evidence="1" type="primary">WBGene00275649</name>
</gene>
<dbReference type="Proteomes" id="UP000005239">
    <property type="component" value="Unassembled WGS sequence"/>
</dbReference>
<dbReference type="AlphaFoldDB" id="A0A2A6BT17"/>
<reference evidence="2" key="1">
    <citation type="journal article" date="2008" name="Nat. Genet.">
        <title>The Pristionchus pacificus genome provides a unique perspective on nematode lifestyle and parasitism.</title>
        <authorList>
            <person name="Dieterich C."/>
            <person name="Clifton S.W."/>
            <person name="Schuster L.N."/>
            <person name="Chinwalla A."/>
            <person name="Delehaunty K."/>
            <person name="Dinkelacker I."/>
            <person name="Fulton L."/>
            <person name="Fulton R."/>
            <person name="Godfrey J."/>
            <person name="Minx P."/>
            <person name="Mitreva M."/>
            <person name="Roeseler W."/>
            <person name="Tian H."/>
            <person name="Witte H."/>
            <person name="Yang S.P."/>
            <person name="Wilson R.K."/>
            <person name="Sommer R.J."/>
        </authorList>
    </citation>
    <scope>NUCLEOTIDE SEQUENCE [LARGE SCALE GENOMIC DNA]</scope>
    <source>
        <strain evidence="2">PS312</strain>
    </source>
</reference>
<keyword evidence="2" id="KW-1185">Reference proteome</keyword>
<organism evidence="1 2">
    <name type="scientific">Pristionchus pacificus</name>
    <name type="common">Parasitic nematode worm</name>
    <dbReference type="NCBI Taxonomy" id="54126"/>
    <lineage>
        <taxon>Eukaryota</taxon>
        <taxon>Metazoa</taxon>
        <taxon>Ecdysozoa</taxon>
        <taxon>Nematoda</taxon>
        <taxon>Chromadorea</taxon>
        <taxon>Rhabditida</taxon>
        <taxon>Rhabditina</taxon>
        <taxon>Diplogasteromorpha</taxon>
        <taxon>Diplogasteroidea</taxon>
        <taxon>Neodiplogasteridae</taxon>
        <taxon>Pristionchus</taxon>
    </lineage>
</organism>
<dbReference type="EnsemblMetazoa" id="PPA37280.1">
    <property type="protein sequence ID" value="PPA37280.1"/>
    <property type="gene ID" value="WBGene00275649"/>
</dbReference>
<evidence type="ECO:0000313" key="1">
    <source>
        <dbReference type="EnsemblMetazoa" id="PPA37280.1"/>
    </source>
</evidence>
<accession>A0A2A6BT17</accession>
<protein>
    <submittedName>
        <fullName evidence="1">Uncharacterized protein</fullName>
    </submittedName>
</protein>
<reference evidence="1" key="2">
    <citation type="submission" date="2022-06" db="UniProtKB">
        <authorList>
            <consortium name="EnsemblMetazoa"/>
        </authorList>
    </citation>
    <scope>IDENTIFICATION</scope>
    <source>
        <strain evidence="1">PS312</strain>
    </source>
</reference>
<name>A0A2A6BT17_PRIPA</name>
<accession>A0A4X3P488</accession>